<reference evidence="12 13" key="1">
    <citation type="journal article" date="2014" name="Agronomy (Basel)">
        <title>A Draft Genome Sequence for Ensete ventricosum, the Drought-Tolerant Tree Against Hunger.</title>
        <authorList>
            <person name="Harrison J."/>
            <person name="Moore K.A."/>
            <person name="Paszkiewicz K."/>
            <person name="Jones T."/>
            <person name="Grant M."/>
            <person name="Ambacheew D."/>
            <person name="Muzemil S."/>
            <person name="Studholme D.J."/>
        </authorList>
    </citation>
    <scope>NUCLEOTIDE SEQUENCE [LARGE SCALE GENOMIC DNA]</scope>
</reference>
<keyword evidence="7 8" id="KW-0539">Nucleus</keyword>
<evidence type="ECO:0000313" key="13">
    <source>
        <dbReference type="Proteomes" id="UP000287651"/>
    </source>
</evidence>
<dbReference type="Pfam" id="PF02701">
    <property type="entry name" value="Zn_ribbon_Dof"/>
    <property type="match status" value="1"/>
</dbReference>
<comment type="subcellular location">
    <subcellularLocation>
        <location evidence="8 9">Nucleus</location>
    </subcellularLocation>
</comment>
<accession>A0A426YV66</accession>
<dbReference type="Proteomes" id="UP000287651">
    <property type="component" value="Unassembled WGS sequence"/>
</dbReference>
<evidence type="ECO:0000256" key="6">
    <source>
        <dbReference type="ARBA" id="ARBA00023163"/>
    </source>
</evidence>
<dbReference type="GO" id="GO:0003677">
    <property type="term" value="F:DNA binding"/>
    <property type="evidence" value="ECO:0007669"/>
    <property type="project" value="UniProtKB-UniRule"/>
</dbReference>
<protein>
    <recommendedName>
        <fullName evidence="9">Dof zinc finger protein</fullName>
    </recommendedName>
</protein>
<keyword evidence="3 9" id="KW-0862">Zinc</keyword>
<gene>
    <name evidence="12" type="ORF">B296_00015392</name>
</gene>
<feature type="domain" description="Dof-type" evidence="11">
    <location>
        <begin position="362"/>
        <end position="416"/>
    </location>
</feature>
<evidence type="ECO:0000256" key="5">
    <source>
        <dbReference type="ARBA" id="ARBA00023125"/>
    </source>
</evidence>
<name>A0A426YV66_ENSVE</name>
<keyword evidence="2 8" id="KW-0863">Zinc-finger</keyword>
<dbReference type="PROSITE" id="PS50884">
    <property type="entry name" value="ZF_DOF_2"/>
    <property type="match status" value="1"/>
</dbReference>
<feature type="region of interest" description="Disordered" evidence="10">
    <location>
        <begin position="413"/>
        <end position="439"/>
    </location>
</feature>
<evidence type="ECO:0000256" key="10">
    <source>
        <dbReference type="SAM" id="MobiDB-lite"/>
    </source>
</evidence>
<dbReference type="GO" id="GO:0008270">
    <property type="term" value="F:zinc ion binding"/>
    <property type="evidence" value="ECO:0007669"/>
    <property type="project" value="UniProtKB-KW"/>
</dbReference>
<evidence type="ECO:0000256" key="9">
    <source>
        <dbReference type="RuleBase" id="RU369094"/>
    </source>
</evidence>
<dbReference type="PROSITE" id="PS01361">
    <property type="entry name" value="ZF_DOF_1"/>
    <property type="match status" value="1"/>
</dbReference>
<evidence type="ECO:0000313" key="12">
    <source>
        <dbReference type="EMBL" id="RRT55618.1"/>
    </source>
</evidence>
<sequence>MINLTLSRSLFTQNIQEKLIPANFSLSLEAFDGNTNRVVHTTAFYSHMSLYGTLDALMDRTFPTTLRGLTQEQYTHLKPLSVLSFAQLLAFKLPLPQESPKLIPTWTLAMVVTSLSPSTSYSTHSPRAITDKEYGGISGKSTLRQLFKRVIDAHNGDVTKSDGYASPEHHVFKLDDFTLRGARPNVPKMRKSRKLHLRQYKSAMVKTRESTGNGDREDDDDDDDDVRWPFYFFADTSVMRRVANPLYPPLRYRRTYRLQEVTLMSPAGTHERGHFRIDTLLGDGGGGGGGEERVPRGECPFGFGDAPKIPNVPIFMDSSDWLKRIVHEDGGMDFSSAPGELLACSRLPVGERRLRPQQEQALKCPRCDSTHTKFCYYNNYSLSQPRYFCKTCRRYWTKGGTLRNVPVGGGCRKNKRPAAKKAAEPHPQPALSFPGATDLHSSFNGAQPPQFPLSTDFPGNLNFAECKYDSVLGSFSSGLHPMRTTKYGGMQGSSRSFVFMSEGDIGLGVATQGLRSDDDNTREVFMDGSHAALMQACQRLEEPFGQIRNANTEFLCLSGTYSGVQMVDVTQWGTPTASDHGPAS</sequence>
<evidence type="ECO:0000256" key="2">
    <source>
        <dbReference type="ARBA" id="ARBA00022771"/>
    </source>
</evidence>
<evidence type="ECO:0000256" key="8">
    <source>
        <dbReference type="PROSITE-ProRule" id="PRU00071"/>
    </source>
</evidence>
<comment type="caution">
    <text evidence="12">The sequence shown here is derived from an EMBL/GenBank/DDBJ whole genome shotgun (WGS) entry which is preliminary data.</text>
</comment>
<dbReference type="AlphaFoldDB" id="A0A426YV66"/>
<evidence type="ECO:0000256" key="4">
    <source>
        <dbReference type="ARBA" id="ARBA00023015"/>
    </source>
</evidence>
<dbReference type="InterPro" id="IPR003851">
    <property type="entry name" value="Znf_Dof"/>
</dbReference>
<evidence type="ECO:0000256" key="7">
    <source>
        <dbReference type="ARBA" id="ARBA00023242"/>
    </source>
</evidence>
<organism evidence="12 13">
    <name type="scientific">Ensete ventricosum</name>
    <name type="common">Abyssinian banana</name>
    <name type="synonym">Musa ensete</name>
    <dbReference type="NCBI Taxonomy" id="4639"/>
    <lineage>
        <taxon>Eukaryota</taxon>
        <taxon>Viridiplantae</taxon>
        <taxon>Streptophyta</taxon>
        <taxon>Embryophyta</taxon>
        <taxon>Tracheophyta</taxon>
        <taxon>Spermatophyta</taxon>
        <taxon>Magnoliopsida</taxon>
        <taxon>Liliopsida</taxon>
        <taxon>Zingiberales</taxon>
        <taxon>Musaceae</taxon>
        <taxon>Ensete</taxon>
    </lineage>
</organism>
<keyword evidence="6 9" id="KW-0804">Transcription</keyword>
<evidence type="ECO:0000259" key="11">
    <source>
        <dbReference type="PROSITE" id="PS50884"/>
    </source>
</evidence>
<keyword evidence="5 8" id="KW-0238">DNA-binding</keyword>
<dbReference type="PANTHER" id="PTHR31992:SF123">
    <property type="entry name" value="DOF ZINC FINGER PROTEIN"/>
    <property type="match status" value="1"/>
</dbReference>
<comment type="function">
    <text evidence="9">Transcription factor that binds specifically to a 5'-AA[AG]G-3' consensus core sequence.</text>
</comment>
<evidence type="ECO:0000256" key="3">
    <source>
        <dbReference type="ARBA" id="ARBA00022833"/>
    </source>
</evidence>
<dbReference type="PANTHER" id="PTHR31992">
    <property type="entry name" value="DOF ZINC FINGER PROTEIN DOF1.4-RELATED"/>
    <property type="match status" value="1"/>
</dbReference>
<dbReference type="GO" id="GO:0003700">
    <property type="term" value="F:DNA-binding transcription factor activity"/>
    <property type="evidence" value="ECO:0007669"/>
    <property type="project" value="UniProtKB-UniRule"/>
</dbReference>
<evidence type="ECO:0000256" key="1">
    <source>
        <dbReference type="ARBA" id="ARBA00022723"/>
    </source>
</evidence>
<dbReference type="InterPro" id="IPR045174">
    <property type="entry name" value="Dof"/>
</dbReference>
<keyword evidence="4 9" id="KW-0805">Transcription regulation</keyword>
<proteinExistence type="predicted"/>
<keyword evidence="1 9" id="KW-0479">Metal-binding</keyword>
<dbReference type="GO" id="GO:0005634">
    <property type="term" value="C:nucleus"/>
    <property type="evidence" value="ECO:0007669"/>
    <property type="project" value="UniProtKB-SubCell"/>
</dbReference>
<dbReference type="EMBL" id="AMZH03010005">
    <property type="protein sequence ID" value="RRT55618.1"/>
    <property type="molecule type" value="Genomic_DNA"/>
</dbReference>